<dbReference type="AlphaFoldDB" id="A0A6N7LH90"/>
<reference evidence="2 3" key="1">
    <citation type="journal article" date="2013" name="Genome Biol.">
        <title>Comparative genomics of the core and accessory genomes of 48 Sinorhizobium strains comprising five genospecies.</title>
        <authorList>
            <person name="Sugawara M."/>
            <person name="Epstein B."/>
            <person name="Badgley B.D."/>
            <person name="Unno T."/>
            <person name="Xu L."/>
            <person name="Reese J."/>
            <person name="Gyaneshwar P."/>
            <person name="Denny R."/>
            <person name="Mudge J."/>
            <person name="Bharti A.K."/>
            <person name="Farmer A.D."/>
            <person name="May G.D."/>
            <person name="Woodward J.E."/>
            <person name="Medigue C."/>
            <person name="Vallenet D."/>
            <person name="Lajus A."/>
            <person name="Rouy Z."/>
            <person name="Martinez-Vaz B."/>
            <person name="Tiffin P."/>
            <person name="Young N.D."/>
            <person name="Sadowsky M.J."/>
        </authorList>
    </citation>
    <scope>NUCLEOTIDE SEQUENCE [LARGE SCALE GENOMIC DNA]</scope>
    <source>
        <strain evidence="2 3">USDA4894</strain>
    </source>
</reference>
<dbReference type="RefSeq" id="WP_153440203.1">
    <property type="nucleotide sequence ID" value="NZ_JACIGA010000018.1"/>
</dbReference>
<dbReference type="EMBL" id="WITC01000060">
    <property type="protein sequence ID" value="MQX16265.1"/>
    <property type="molecule type" value="Genomic_DNA"/>
</dbReference>
<sequence>MQADEIGVGGEDNERSPALVEGATENAVLPDHAFSPRLNPRKTGDLDGAKAILPTFGSAAAIQRPQIEPYALGNRQSH</sequence>
<organism evidence="2 3">
    <name type="scientific">Sinorhizobium terangae</name>
    <dbReference type="NCBI Taxonomy" id="110322"/>
    <lineage>
        <taxon>Bacteria</taxon>
        <taxon>Pseudomonadati</taxon>
        <taxon>Pseudomonadota</taxon>
        <taxon>Alphaproteobacteria</taxon>
        <taxon>Hyphomicrobiales</taxon>
        <taxon>Rhizobiaceae</taxon>
        <taxon>Sinorhizobium/Ensifer group</taxon>
        <taxon>Sinorhizobium</taxon>
    </lineage>
</organism>
<name>A0A6N7LH90_SINTE</name>
<accession>A0A6N7LH90</accession>
<protein>
    <submittedName>
        <fullName evidence="2">Uncharacterized protein</fullName>
    </submittedName>
</protein>
<comment type="caution">
    <text evidence="2">The sequence shown here is derived from an EMBL/GenBank/DDBJ whole genome shotgun (WGS) entry which is preliminary data.</text>
</comment>
<keyword evidence="3" id="KW-1185">Reference proteome</keyword>
<evidence type="ECO:0000313" key="3">
    <source>
        <dbReference type="Proteomes" id="UP000439983"/>
    </source>
</evidence>
<dbReference type="OrthoDB" id="165209at2"/>
<dbReference type="Proteomes" id="UP000439983">
    <property type="component" value="Unassembled WGS sequence"/>
</dbReference>
<evidence type="ECO:0000256" key="1">
    <source>
        <dbReference type="SAM" id="MobiDB-lite"/>
    </source>
</evidence>
<feature type="region of interest" description="Disordered" evidence="1">
    <location>
        <begin position="1"/>
        <end position="20"/>
    </location>
</feature>
<proteinExistence type="predicted"/>
<evidence type="ECO:0000313" key="2">
    <source>
        <dbReference type="EMBL" id="MQX16265.1"/>
    </source>
</evidence>
<gene>
    <name evidence="2" type="ORF">GHK62_16260</name>
</gene>